<comment type="catalytic activity">
    <reaction evidence="10">
        <text>L-seryl-[protein] + ATP = O-phospho-L-seryl-[protein] + ADP + H(+)</text>
        <dbReference type="Rhea" id="RHEA:17989"/>
        <dbReference type="Rhea" id="RHEA-COMP:9863"/>
        <dbReference type="Rhea" id="RHEA-COMP:11604"/>
        <dbReference type="ChEBI" id="CHEBI:15378"/>
        <dbReference type="ChEBI" id="CHEBI:29999"/>
        <dbReference type="ChEBI" id="CHEBI:30616"/>
        <dbReference type="ChEBI" id="CHEBI:83421"/>
        <dbReference type="ChEBI" id="CHEBI:456216"/>
        <dbReference type="EC" id="2.7.11.1"/>
    </reaction>
</comment>
<dbReference type="PANTHER" id="PTHR24346">
    <property type="entry name" value="MAP/MICROTUBULE AFFINITY-REGULATING KINASE"/>
    <property type="match status" value="1"/>
</dbReference>
<dbReference type="Proteomes" id="UP000335636">
    <property type="component" value="Unassembled WGS sequence"/>
</dbReference>
<evidence type="ECO:0000256" key="8">
    <source>
        <dbReference type="ARBA" id="ARBA00038181"/>
    </source>
</evidence>
<feature type="region of interest" description="Disordered" evidence="13">
    <location>
        <begin position="358"/>
        <end position="407"/>
    </location>
</feature>
<feature type="domain" description="Protein kinase" evidence="14">
    <location>
        <begin position="8"/>
        <end position="253"/>
    </location>
</feature>
<dbReference type="AlphaFoldDB" id="A0A5E4CZB1"/>
<dbReference type="PROSITE" id="PS00108">
    <property type="entry name" value="PROTEIN_KINASE_ST"/>
    <property type="match status" value="1"/>
</dbReference>
<dbReference type="InterPro" id="IPR011009">
    <property type="entry name" value="Kinase-like_dom_sf"/>
</dbReference>
<evidence type="ECO:0000256" key="2">
    <source>
        <dbReference type="ARBA" id="ARBA00022527"/>
    </source>
</evidence>
<evidence type="ECO:0000256" key="11">
    <source>
        <dbReference type="PROSITE-ProRule" id="PRU10141"/>
    </source>
</evidence>
<evidence type="ECO:0000256" key="1">
    <source>
        <dbReference type="ARBA" id="ARBA00012513"/>
    </source>
</evidence>
<keyword evidence="3" id="KW-0808">Transferase</keyword>
<sequence length="418" mass="47212">MSAFMEHYEFMKVIGRGGYGQVSLALHRLSGAQVAVKTLALEVENIPAFNEPKIMMSLEHPNVVQLFHVIGTESTVYMVMEHVGGGRLLEHITRGMQVEEVRRVFRQIVCAVGYCHDKGIVHRDLKPENIMLDTRGNVKLIDFGAATWFRAGEKLRRFWGTLPYLAPESVLRQEYEGPPVDVWSLGVILYFMLTQSLPFDSISSEDLLMRITHARYNVPDSVPVRAQRLIHSILTVKPPKRPTVKQISRHPWLKQDGERVPQQHSEALPKHPDPQIMVLLVDNGLDPYQTWVSLAKRKFDARMANYLILQHQKSQGVECMFPGKPVPRRVRLSSCPAGLSRGPVLPRRSTSEPALQALPVPHKHQLPEAAKQPGQVGIRRASLPALPLDFQPAEAPPPDEASQSHSLSYLPNRWKRLL</sequence>
<comment type="function">
    <text evidence="7">May play a role in sperm motility, especially in the regulation of flagellar function.</text>
</comment>
<evidence type="ECO:0000256" key="6">
    <source>
        <dbReference type="ARBA" id="ARBA00022840"/>
    </source>
</evidence>
<keyword evidence="16" id="KW-1185">Reference proteome</keyword>
<keyword evidence="4 11" id="KW-0547">Nucleotide-binding</keyword>
<dbReference type="Pfam" id="PF00069">
    <property type="entry name" value="Pkinase"/>
    <property type="match status" value="1"/>
</dbReference>
<evidence type="ECO:0000256" key="10">
    <source>
        <dbReference type="ARBA" id="ARBA00048679"/>
    </source>
</evidence>
<dbReference type="GO" id="GO:0004674">
    <property type="term" value="F:protein serine/threonine kinase activity"/>
    <property type="evidence" value="ECO:0007669"/>
    <property type="project" value="UniProtKB-KW"/>
</dbReference>
<gene>
    <name evidence="15" type="ORF">MONAX_5E039990</name>
</gene>
<dbReference type="PROSITE" id="PS50011">
    <property type="entry name" value="PROTEIN_KINASE_DOM"/>
    <property type="match status" value="1"/>
</dbReference>
<organism evidence="15 16">
    <name type="scientific">Marmota monax</name>
    <name type="common">Woodchuck</name>
    <dbReference type="NCBI Taxonomy" id="9995"/>
    <lineage>
        <taxon>Eukaryota</taxon>
        <taxon>Metazoa</taxon>
        <taxon>Chordata</taxon>
        <taxon>Craniata</taxon>
        <taxon>Vertebrata</taxon>
        <taxon>Euteleostomi</taxon>
        <taxon>Mammalia</taxon>
        <taxon>Eutheria</taxon>
        <taxon>Euarchontoglires</taxon>
        <taxon>Glires</taxon>
        <taxon>Rodentia</taxon>
        <taxon>Sciuromorpha</taxon>
        <taxon>Sciuridae</taxon>
        <taxon>Xerinae</taxon>
        <taxon>Marmotini</taxon>
        <taxon>Marmota</taxon>
    </lineage>
</organism>
<dbReference type="Gene3D" id="1.10.510.10">
    <property type="entry name" value="Transferase(Phosphotransferase) domain 1"/>
    <property type="match status" value="1"/>
</dbReference>
<evidence type="ECO:0000256" key="12">
    <source>
        <dbReference type="RuleBase" id="RU000304"/>
    </source>
</evidence>
<dbReference type="SUPFAM" id="SSF56112">
    <property type="entry name" value="Protein kinase-like (PK-like)"/>
    <property type="match status" value="1"/>
</dbReference>
<dbReference type="EMBL" id="CABDUW010002531">
    <property type="protein sequence ID" value="VTJ87163.1"/>
    <property type="molecule type" value="Genomic_DNA"/>
</dbReference>
<dbReference type="FunFam" id="1.10.510.10:FF:000571">
    <property type="entry name" value="Maternal embryonic leucine zipper kinase"/>
    <property type="match status" value="1"/>
</dbReference>
<evidence type="ECO:0000313" key="15">
    <source>
        <dbReference type="EMBL" id="VTJ87163.1"/>
    </source>
</evidence>
<dbReference type="PROSITE" id="PS00107">
    <property type="entry name" value="PROTEIN_KINASE_ATP"/>
    <property type="match status" value="1"/>
</dbReference>
<feature type="non-terminal residue" evidence="15">
    <location>
        <position position="418"/>
    </location>
</feature>
<reference evidence="15" key="1">
    <citation type="submission" date="2019-04" db="EMBL/GenBank/DDBJ databases">
        <authorList>
            <person name="Alioto T."/>
            <person name="Alioto T."/>
        </authorList>
    </citation>
    <scope>NUCLEOTIDE SEQUENCE [LARGE SCALE GENOMIC DNA]</scope>
</reference>
<evidence type="ECO:0000313" key="16">
    <source>
        <dbReference type="Proteomes" id="UP000335636"/>
    </source>
</evidence>
<dbReference type="InterPro" id="IPR000719">
    <property type="entry name" value="Prot_kinase_dom"/>
</dbReference>
<dbReference type="InterPro" id="IPR017441">
    <property type="entry name" value="Protein_kinase_ATP_BS"/>
</dbReference>
<dbReference type="PANTHER" id="PTHR24346:SF95">
    <property type="entry name" value="SPERM MOTILITY KINASE 3A"/>
    <property type="match status" value="1"/>
</dbReference>
<keyword evidence="5" id="KW-0418">Kinase</keyword>
<dbReference type="CDD" id="cd14003">
    <property type="entry name" value="STKc_AMPK-like"/>
    <property type="match status" value="1"/>
</dbReference>
<dbReference type="InterPro" id="IPR008271">
    <property type="entry name" value="Ser/Thr_kinase_AS"/>
</dbReference>
<dbReference type="SMART" id="SM00220">
    <property type="entry name" value="S_TKc"/>
    <property type="match status" value="1"/>
</dbReference>
<feature type="binding site" evidence="11">
    <location>
        <position position="37"/>
    </location>
    <ligand>
        <name>ATP</name>
        <dbReference type="ChEBI" id="CHEBI:30616"/>
    </ligand>
</feature>
<name>A0A5E4CZB1_MARMO</name>
<evidence type="ECO:0000259" key="14">
    <source>
        <dbReference type="PROSITE" id="PS50011"/>
    </source>
</evidence>
<accession>A0A5E4CZB1</accession>
<evidence type="ECO:0000256" key="3">
    <source>
        <dbReference type="ARBA" id="ARBA00022679"/>
    </source>
</evidence>
<comment type="catalytic activity">
    <reaction evidence="9">
        <text>L-threonyl-[protein] + ATP = O-phospho-L-threonyl-[protein] + ADP + H(+)</text>
        <dbReference type="Rhea" id="RHEA:46608"/>
        <dbReference type="Rhea" id="RHEA-COMP:11060"/>
        <dbReference type="Rhea" id="RHEA-COMP:11605"/>
        <dbReference type="ChEBI" id="CHEBI:15378"/>
        <dbReference type="ChEBI" id="CHEBI:30013"/>
        <dbReference type="ChEBI" id="CHEBI:30616"/>
        <dbReference type="ChEBI" id="CHEBI:61977"/>
        <dbReference type="ChEBI" id="CHEBI:456216"/>
        <dbReference type="EC" id="2.7.11.1"/>
    </reaction>
</comment>
<evidence type="ECO:0000256" key="5">
    <source>
        <dbReference type="ARBA" id="ARBA00022777"/>
    </source>
</evidence>
<dbReference type="EC" id="2.7.11.1" evidence="1"/>
<evidence type="ECO:0000256" key="7">
    <source>
        <dbReference type="ARBA" id="ARBA00037391"/>
    </source>
</evidence>
<dbReference type="GO" id="GO:0005524">
    <property type="term" value="F:ATP binding"/>
    <property type="evidence" value="ECO:0007669"/>
    <property type="project" value="UniProtKB-UniRule"/>
</dbReference>
<dbReference type="GO" id="GO:0005737">
    <property type="term" value="C:cytoplasm"/>
    <property type="evidence" value="ECO:0007669"/>
    <property type="project" value="TreeGrafter"/>
</dbReference>
<protein>
    <recommendedName>
        <fullName evidence="1">non-specific serine/threonine protein kinase</fullName>
        <ecNumber evidence="1">2.7.11.1</ecNumber>
    </recommendedName>
</protein>
<evidence type="ECO:0000256" key="13">
    <source>
        <dbReference type="SAM" id="MobiDB-lite"/>
    </source>
</evidence>
<evidence type="ECO:0000256" key="4">
    <source>
        <dbReference type="ARBA" id="ARBA00022741"/>
    </source>
</evidence>
<comment type="similarity">
    <text evidence="8">Belongs to the protein kinase superfamily. CAMK Ser/Thr protein kinase family. Smok subfamily.</text>
</comment>
<proteinExistence type="inferred from homology"/>
<comment type="caution">
    <text evidence="15">The sequence shown here is derived from an EMBL/GenBank/DDBJ whole genome shotgun (WGS) entry which is preliminary data.</text>
</comment>
<evidence type="ECO:0000256" key="9">
    <source>
        <dbReference type="ARBA" id="ARBA00047899"/>
    </source>
</evidence>
<keyword evidence="6 11" id="KW-0067">ATP-binding</keyword>
<keyword evidence="2 12" id="KW-0723">Serine/threonine-protein kinase</keyword>
<dbReference type="GO" id="GO:0035556">
    <property type="term" value="P:intracellular signal transduction"/>
    <property type="evidence" value="ECO:0007669"/>
    <property type="project" value="TreeGrafter"/>
</dbReference>